<dbReference type="SUPFAM" id="SSF56672">
    <property type="entry name" value="DNA/RNA polymerases"/>
    <property type="match status" value="1"/>
</dbReference>
<dbReference type="InterPro" id="IPR000477">
    <property type="entry name" value="RT_dom"/>
</dbReference>
<dbReference type="PANTHER" id="PTHR37984">
    <property type="entry name" value="PROTEIN CBG26694"/>
    <property type="match status" value="1"/>
</dbReference>
<evidence type="ECO:0000313" key="2">
    <source>
        <dbReference type="EMBL" id="PFX32338.1"/>
    </source>
</evidence>
<dbReference type="AlphaFoldDB" id="A0A2B4SUU7"/>
<sequence>MMDYKSKYCLQRFKYVQYCLEVSSLLEAIRTSFALDDKWYLARLSLIRDQLGGSFCAKLGVLPLDDLVTEGITAKLEMKPDAQPKFCKARPVPCALQEAVDAEYHRLESVGIVEKVEFSEWATPMVHIPKADGTTRSCGGYAVMVNPQLNVPQYPILLPEDVFVKFRGGKFTKLDLKNAYQQLPLDLDSQQFVTINTHRGLYRYKRLPFGIASSPAIFQRTMDIILQGLEHVAAIQDDILITGKDDEQHIQNLNTVLSRLDSYSLRLQLNKCKFMQRSVTYMGCVISAEGISPTEDKVEAIKKAPRPENCTQLRAFLGMINYHRKFIRNLSSIQQSAPSERSVVPVVPPVQGGPQQCKRISLFLPCAGALQS</sequence>
<dbReference type="PANTHER" id="PTHR37984:SF5">
    <property type="entry name" value="PROTEIN NYNRIN-LIKE"/>
    <property type="match status" value="1"/>
</dbReference>
<dbReference type="EMBL" id="LSMT01000024">
    <property type="protein sequence ID" value="PFX32338.1"/>
    <property type="molecule type" value="Genomic_DNA"/>
</dbReference>
<dbReference type="OrthoDB" id="5972177at2759"/>
<name>A0A2B4SUU7_STYPI</name>
<dbReference type="InterPro" id="IPR043128">
    <property type="entry name" value="Rev_trsase/Diguanyl_cyclase"/>
</dbReference>
<dbReference type="Gene3D" id="3.30.70.270">
    <property type="match status" value="2"/>
</dbReference>
<proteinExistence type="predicted"/>
<dbReference type="PROSITE" id="PS50878">
    <property type="entry name" value="RT_POL"/>
    <property type="match status" value="1"/>
</dbReference>
<accession>A0A2B4SUU7</accession>
<comment type="caution">
    <text evidence="2">The sequence shown here is derived from an EMBL/GenBank/DDBJ whole genome shotgun (WGS) entry which is preliminary data.</text>
</comment>
<protein>
    <submittedName>
        <fullName evidence="2">Uncharacterized protein K02A2.6</fullName>
    </submittedName>
</protein>
<gene>
    <name evidence="2" type="primary">K02A2.6</name>
    <name evidence="2" type="ORF">AWC38_SpisGene2804</name>
</gene>
<keyword evidence="3" id="KW-1185">Reference proteome</keyword>
<dbReference type="STRING" id="50429.A0A2B4SUU7"/>
<dbReference type="Pfam" id="PF00078">
    <property type="entry name" value="RVT_1"/>
    <property type="match status" value="1"/>
</dbReference>
<dbReference type="InterPro" id="IPR050951">
    <property type="entry name" value="Retrovirus_Pol_polyprotein"/>
</dbReference>
<dbReference type="CDD" id="cd01647">
    <property type="entry name" value="RT_LTR"/>
    <property type="match status" value="1"/>
</dbReference>
<organism evidence="2 3">
    <name type="scientific">Stylophora pistillata</name>
    <name type="common">Smooth cauliflower coral</name>
    <dbReference type="NCBI Taxonomy" id="50429"/>
    <lineage>
        <taxon>Eukaryota</taxon>
        <taxon>Metazoa</taxon>
        <taxon>Cnidaria</taxon>
        <taxon>Anthozoa</taxon>
        <taxon>Hexacorallia</taxon>
        <taxon>Scleractinia</taxon>
        <taxon>Astrocoeniina</taxon>
        <taxon>Pocilloporidae</taxon>
        <taxon>Stylophora</taxon>
    </lineage>
</organism>
<evidence type="ECO:0000313" key="3">
    <source>
        <dbReference type="Proteomes" id="UP000225706"/>
    </source>
</evidence>
<dbReference type="Proteomes" id="UP000225706">
    <property type="component" value="Unassembled WGS sequence"/>
</dbReference>
<reference evidence="3" key="1">
    <citation type="journal article" date="2017" name="bioRxiv">
        <title>Comparative analysis of the genomes of Stylophora pistillata and Acropora digitifera provides evidence for extensive differences between species of corals.</title>
        <authorList>
            <person name="Voolstra C.R."/>
            <person name="Li Y."/>
            <person name="Liew Y.J."/>
            <person name="Baumgarten S."/>
            <person name="Zoccola D."/>
            <person name="Flot J.-F."/>
            <person name="Tambutte S."/>
            <person name="Allemand D."/>
            <person name="Aranda M."/>
        </authorList>
    </citation>
    <scope>NUCLEOTIDE SEQUENCE [LARGE SCALE GENOMIC DNA]</scope>
</reference>
<dbReference type="Gene3D" id="3.10.10.10">
    <property type="entry name" value="HIV Type 1 Reverse Transcriptase, subunit A, domain 1"/>
    <property type="match status" value="1"/>
</dbReference>
<evidence type="ECO:0000259" key="1">
    <source>
        <dbReference type="PROSITE" id="PS50878"/>
    </source>
</evidence>
<dbReference type="InterPro" id="IPR043502">
    <property type="entry name" value="DNA/RNA_pol_sf"/>
</dbReference>
<feature type="domain" description="Reverse transcriptase" evidence="1">
    <location>
        <begin position="109"/>
        <end position="286"/>
    </location>
</feature>